<name>A0A5K7ZB22_9BACT</name>
<evidence type="ECO:0000259" key="2">
    <source>
        <dbReference type="Pfam" id="PF00535"/>
    </source>
</evidence>
<feature type="domain" description="Glycosyltransferase 2-like" evidence="2">
    <location>
        <begin position="8"/>
        <end position="79"/>
    </location>
</feature>
<proteinExistence type="inferred from homology"/>
<dbReference type="SUPFAM" id="SSF53448">
    <property type="entry name" value="Nucleotide-diphospho-sugar transferases"/>
    <property type="match status" value="1"/>
</dbReference>
<gene>
    <name evidence="3" type="primary">lgtF</name>
    <name evidence="3" type="ORF">DSCW_30710</name>
</gene>
<dbReference type="InterPro" id="IPR001173">
    <property type="entry name" value="Glyco_trans_2-like"/>
</dbReference>
<dbReference type="PANTHER" id="PTHR43630:SF2">
    <property type="entry name" value="GLYCOSYLTRANSFERASE"/>
    <property type="match status" value="1"/>
</dbReference>
<evidence type="ECO:0000313" key="3">
    <source>
        <dbReference type="EMBL" id="BBO75654.1"/>
    </source>
</evidence>
<dbReference type="Gene3D" id="3.90.550.10">
    <property type="entry name" value="Spore Coat Polysaccharide Biosynthesis Protein SpsA, Chain A"/>
    <property type="match status" value="1"/>
</dbReference>
<dbReference type="Proteomes" id="UP000427769">
    <property type="component" value="Chromosome"/>
</dbReference>
<dbReference type="PANTHER" id="PTHR43630">
    <property type="entry name" value="POLY-BETA-1,6-N-ACETYL-D-GLUCOSAMINE SYNTHASE"/>
    <property type="match status" value="1"/>
</dbReference>
<dbReference type="EMBL" id="AP021875">
    <property type="protein sequence ID" value="BBO75654.1"/>
    <property type="molecule type" value="Genomic_DNA"/>
</dbReference>
<dbReference type="InterPro" id="IPR029044">
    <property type="entry name" value="Nucleotide-diphossugar_trans"/>
</dbReference>
<keyword evidence="3" id="KW-0808">Transferase</keyword>
<evidence type="ECO:0000313" key="4">
    <source>
        <dbReference type="Proteomes" id="UP000427769"/>
    </source>
</evidence>
<dbReference type="Pfam" id="PF00535">
    <property type="entry name" value="Glycos_transf_2"/>
    <property type="match status" value="1"/>
</dbReference>
<comment type="similarity">
    <text evidence="1">Belongs to the glycosyltransferase 2 family. WaaE/KdtX subfamily.</text>
</comment>
<accession>A0A5K7ZB22</accession>
<protein>
    <submittedName>
        <fullName evidence="3">Beta 1,4 glucosyltransferase</fullName>
    </submittedName>
</protein>
<sequence length="259" mass="29990">MARLSWVDRIVIADSGSTDKTLEIAESVGCDIYVNPWSGFASQRNWALENTEIRTPWVIFVDADEEITSDLQLEMCETLSVTTCDAFYLCSKVMMFGKWVKYSSNFPVWHPRVVRFGRACFKNAVTGHGETWELNGDTGYLQEPYIHHSFSKGIRYWFSKHNRLSDIESAACLGKREIFSDLHTCLFVKDKHRRRQALRALSYKFPCRALFRFLHQFVLKGGFLDGAAGWTYCTLYFAYEIMISAKVREKKFHVSSSYD</sequence>
<dbReference type="GO" id="GO:0016740">
    <property type="term" value="F:transferase activity"/>
    <property type="evidence" value="ECO:0007669"/>
    <property type="project" value="UniProtKB-KW"/>
</dbReference>
<organism evidence="3 4">
    <name type="scientific">Desulfosarcina widdelii</name>
    <dbReference type="NCBI Taxonomy" id="947919"/>
    <lineage>
        <taxon>Bacteria</taxon>
        <taxon>Pseudomonadati</taxon>
        <taxon>Thermodesulfobacteriota</taxon>
        <taxon>Desulfobacteria</taxon>
        <taxon>Desulfobacterales</taxon>
        <taxon>Desulfosarcinaceae</taxon>
        <taxon>Desulfosarcina</taxon>
    </lineage>
</organism>
<keyword evidence="4" id="KW-1185">Reference proteome</keyword>
<evidence type="ECO:0000256" key="1">
    <source>
        <dbReference type="ARBA" id="ARBA00038494"/>
    </source>
</evidence>
<reference evidence="3 4" key="1">
    <citation type="submission" date="2019-11" db="EMBL/GenBank/DDBJ databases">
        <title>Comparative genomics of hydrocarbon-degrading Desulfosarcina strains.</title>
        <authorList>
            <person name="Watanabe M."/>
            <person name="Kojima H."/>
            <person name="Fukui M."/>
        </authorList>
    </citation>
    <scope>NUCLEOTIDE SEQUENCE [LARGE SCALE GENOMIC DNA]</scope>
    <source>
        <strain evidence="3 4">PP31</strain>
    </source>
</reference>
<dbReference type="AlphaFoldDB" id="A0A5K7ZB22"/>
<dbReference type="KEGG" id="dwd:DSCW_30710"/>
<dbReference type="CDD" id="cd02511">
    <property type="entry name" value="Beta4Glucosyltransferase"/>
    <property type="match status" value="1"/>
</dbReference>